<dbReference type="InterPro" id="IPR049053">
    <property type="entry name" value="AFCA-like_C"/>
</dbReference>
<dbReference type="PROSITE" id="PS51257">
    <property type="entry name" value="PROKAR_LIPOPROTEIN"/>
    <property type="match status" value="1"/>
</dbReference>
<gene>
    <name evidence="5" type="ORF">C3K47_06775</name>
</gene>
<dbReference type="InterPro" id="IPR008928">
    <property type="entry name" value="6-hairpin_glycosidase_sf"/>
</dbReference>
<protein>
    <submittedName>
        <fullName evidence="5">Alpha-L-fucosidase</fullName>
    </submittedName>
</protein>
<evidence type="ECO:0000313" key="6">
    <source>
        <dbReference type="Proteomes" id="UP000236893"/>
    </source>
</evidence>
<dbReference type="GO" id="GO:0005975">
    <property type="term" value="P:carbohydrate metabolic process"/>
    <property type="evidence" value="ECO:0007669"/>
    <property type="project" value="InterPro"/>
</dbReference>
<reference evidence="5 6" key="1">
    <citation type="submission" date="2018-01" db="EMBL/GenBank/DDBJ databases">
        <authorList>
            <person name="Gaut B.S."/>
            <person name="Morton B.R."/>
            <person name="Clegg M.T."/>
            <person name="Duvall M.R."/>
        </authorList>
    </citation>
    <scope>NUCLEOTIDE SEQUENCE [LARGE SCALE GENOMIC DNA]</scope>
    <source>
        <strain evidence="5 6">HR-AV</strain>
    </source>
</reference>
<dbReference type="InterPro" id="IPR016518">
    <property type="entry name" value="Alpha-L-fucosidase"/>
</dbReference>
<feature type="signal peptide" evidence="1">
    <location>
        <begin position="1"/>
        <end position="34"/>
    </location>
</feature>
<name>A0A2S5A4E6_9SPHI</name>
<dbReference type="SUPFAM" id="SSF48208">
    <property type="entry name" value="Six-hairpin glycosidases"/>
    <property type="match status" value="1"/>
</dbReference>
<feature type="chain" id="PRO_5015411316" evidence="1">
    <location>
        <begin position="35"/>
        <end position="821"/>
    </location>
</feature>
<feature type="domain" description="Alpha fucosidase A-like C-terminal" evidence="3">
    <location>
        <begin position="723"/>
        <end position="813"/>
    </location>
</feature>
<organism evidence="5 6">
    <name type="scientific">Solitalea longa</name>
    <dbReference type="NCBI Taxonomy" id="2079460"/>
    <lineage>
        <taxon>Bacteria</taxon>
        <taxon>Pseudomonadati</taxon>
        <taxon>Bacteroidota</taxon>
        <taxon>Sphingobacteriia</taxon>
        <taxon>Sphingobacteriales</taxon>
        <taxon>Sphingobacteriaceae</taxon>
        <taxon>Solitalea</taxon>
    </lineage>
</organism>
<evidence type="ECO:0000256" key="1">
    <source>
        <dbReference type="SAM" id="SignalP"/>
    </source>
</evidence>
<keyword evidence="6" id="KW-1185">Reference proteome</keyword>
<dbReference type="Gene3D" id="1.50.10.10">
    <property type="match status" value="1"/>
</dbReference>
<dbReference type="InterPro" id="IPR054363">
    <property type="entry name" value="GH95_cat"/>
</dbReference>
<dbReference type="GO" id="GO:0004560">
    <property type="term" value="F:alpha-L-fucosidase activity"/>
    <property type="evidence" value="ECO:0007669"/>
    <property type="project" value="InterPro"/>
</dbReference>
<feature type="domain" description="Glycosyl hydrolase family 95 catalytic" evidence="4">
    <location>
        <begin position="314"/>
        <end position="711"/>
    </location>
</feature>
<comment type="caution">
    <text evidence="5">The sequence shown here is derived from an EMBL/GenBank/DDBJ whole genome shotgun (WGS) entry which is preliminary data.</text>
</comment>
<dbReference type="Pfam" id="PF21307">
    <property type="entry name" value="Glyco_hydro_95_C"/>
    <property type="match status" value="1"/>
</dbReference>
<keyword evidence="1" id="KW-0732">Signal</keyword>
<dbReference type="EMBL" id="PQVF01000004">
    <property type="protein sequence ID" value="POY37460.1"/>
    <property type="molecule type" value="Genomic_DNA"/>
</dbReference>
<proteinExistence type="predicted"/>
<accession>A0A2S5A4E6</accession>
<dbReference type="AlphaFoldDB" id="A0A2S5A4E6"/>
<dbReference type="PANTHER" id="PTHR31084:SF0">
    <property type="entry name" value="ALPHA-L-FUCOSIDASE 2"/>
    <property type="match status" value="1"/>
</dbReference>
<dbReference type="Proteomes" id="UP000236893">
    <property type="component" value="Unassembled WGS sequence"/>
</dbReference>
<dbReference type="PANTHER" id="PTHR31084">
    <property type="entry name" value="ALPHA-L-FUCOSIDASE 2"/>
    <property type="match status" value="1"/>
</dbReference>
<feature type="domain" description="Glycosyl hydrolase family 95 N-terminal" evidence="2">
    <location>
        <begin position="50"/>
        <end position="294"/>
    </location>
</feature>
<evidence type="ECO:0000259" key="3">
    <source>
        <dbReference type="Pfam" id="PF21307"/>
    </source>
</evidence>
<dbReference type="InterPro" id="IPR012341">
    <property type="entry name" value="6hp_glycosidase-like_sf"/>
</dbReference>
<dbReference type="InterPro" id="IPR027414">
    <property type="entry name" value="GH95_N_dom"/>
</dbReference>
<evidence type="ECO:0000259" key="4">
    <source>
        <dbReference type="Pfam" id="PF22124"/>
    </source>
</evidence>
<dbReference type="OrthoDB" id="9802600at2"/>
<sequence>MLYLNFKMTLNKFHHIILKTAVVCSLTFGSCVMAFSQAVTEFSKPKRGITSWQPAANWEHALLSGNGTMGALVMGQPYDETIILSHSELYLPQKQSKQPIDQASRLNEIRSLMLQGKYREASLIPVDQRTKEGYTDARDPFIPAFDVRIVQQPLNIKKYQRSVNFETGEAIVDWQSEHASFQRKLFVSRVDSVVVISIKGTELINCSINFEHLPVEWQQWQFVKEGVDEMKGGVEDQWLTYRSNFKVKNKSGLEGYEGVGRLVLNGGTSEVEKNKLVISNAKEVLLLIKINPSYNYSKSLANDLKAYLSNKSVNYDDLLARHAKVHGELFNRMKLNLNGDASDRLLNTEELILKAKHKVPLAIIEKAFDAGRYNIISSTGYNPPNLQGLWSGTWTAPWTGGFTNDGNLATAVSGLLPCNMPELMNSFFDFHERLMNDYRQSAACLYNCRGIHIPAQATNTGWDTDFGETWCLTFWTGAAGWTANFFNEYWLYTGDKNFLKNRAYPFMKEAALFYEDFLTTGKDGKIVFNPSYSPENNPGNNQSQATLNATMDIMIAKQLLRNCIAAAKVLNTDRQKVQLWESLISKMPDYQVAADGSFREWLWDGVEENHKHRHTSQLYSLYDQVDPDIMNNPELVKAVSRTIDEKMKFRIAEDGGEMAFGLVLLGLSAAHIGEVEKTNEIVQWLSSKYWSNGMGSFHNVGALFNTDISGGLPYLISQMLVYSEPGKVSLLPVLPPDWSKGEIEGVLLRGQTEVKKLSWDGKNVNVILKSAIDQTITLKLPGNFSSITSTNCQVKNQNNQSNTCLVQLPAGKEVAIAIVLK</sequence>
<dbReference type="PIRSF" id="PIRSF007663">
    <property type="entry name" value="UCP007663"/>
    <property type="match status" value="1"/>
</dbReference>
<evidence type="ECO:0000313" key="5">
    <source>
        <dbReference type="EMBL" id="POY37460.1"/>
    </source>
</evidence>
<dbReference type="Pfam" id="PF14498">
    <property type="entry name" value="Glyco_hyd_65N_2"/>
    <property type="match status" value="1"/>
</dbReference>
<evidence type="ECO:0000259" key="2">
    <source>
        <dbReference type="Pfam" id="PF14498"/>
    </source>
</evidence>
<dbReference type="Pfam" id="PF22124">
    <property type="entry name" value="Glyco_hydro_95_cat"/>
    <property type="match status" value="1"/>
</dbReference>